<proteinExistence type="predicted"/>
<evidence type="ECO:0000313" key="1">
    <source>
        <dbReference type="EMBL" id="KAG7661771.1"/>
    </source>
</evidence>
<dbReference type="EMBL" id="JAGSYN010000199">
    <property type="protein sequence ID" value="KAG7661771.1"/>
    <property type="molecule type" value="Genomic_DNA"/>
</dbReference>
<protein>
    <submittedName>
        <fullName evidence="1">Uncharacterized protein</fullName>
    </submittedName>
</protein>
<accession>A0A8J5UK90</accession>
<evidence type="ECO:0000313" key="2">
    <source>
        <dbReference type="Proteomes" id="UP000694255"/>
    </source>
</evidence>
<dbReference type="AlphaFoldDB" id="A0A8J5UK90"/>
<name>A0A8J5UK90_9ASCO</name>
<sequence length="327" mass="37706">MTKLPQEASNKLINLLYSRIATKVTPQLPKLRNILYDEVSTVQNDKLSSSDVTPVQRVLQTLGPELMTLKDKEDALNRVRPKITSNILRLKCPNSYITRDDFSRILPMRREQTYVPIMTDGSSLSINAFEFLAVKERSNFDLSFQNAYYLIFANQLDACVYLEETRHRVLNGIRLNFQFAEITEDSLKRIVPETLYYGTKNYSALVGLCTSVKSNQYTSAPFQNYELLKNLVNFEHRRRSVLVRNMPPGLTHSSLTSELWNINLHYNKPITVVRNDSTTESSVYLLHFTSIASAENFVNRYHGRNWDNFPDRENGLHNPVLCEIIDA</sequence>
<dbReference type="Proteomes" id="UP000694255">
    <property type="component" value="Unassembled WGS sequence"/>
</dbReference>
<comment type="caution">
    <text evidence="1">The sequence shown here is derived from an EMBL/GenBank/DDBJ whole genome shotgun (WGS) entry which is preliminary data.</text>
</comment>
<dbReference type="GeneID" id="73471519"/>
<keyword evidence="2" id="KW-1185">Reference proteome</keyword>
<dbReference type="RefSeq" id="XP_049262004.1">
    <property type="nucleotide sequence ID" value="XM_049408708.1"/>
</dbReference>
<reference evidence="1 2" key="1">
    <citation type="journal article" date="2021" name="DNA Res.">
        <title>Genome analysis of Candida subhashii reveals its hybrid nature and dual mitochondrial genome conformations.</title>
        <authorList>
            <person name="Mixao V."/>
            <person name="Hegedusova E."/>
            <person name="Saus E."/>
            <person name="Pryszcz L.P."/>
            <person name="Cillingova A."/>
            <person name="Nosek J."/>
            <person name="Gabaldon T."/>
        </authorList>
    </citation>
    <scope>NUCLEOTIDE SEQUENCE [LARGE SCALE GENOMIC DNA]</scope>
    <source>
        <strain evidence="1 2">CBS 10753</strain>
    </source>
</reference>
<dbReference type="OrthoDB" id="3980520at2759"/>
<gene>
    <name evidence="1" type="ORF">J8A68_004719</name>
</gene>
<organism evidence="1 2">
    <name type="scientific">[Candida] subhashii</name>
    <dbReference type="NCBI Taxonomy" id="561895"/>
    <lineage>
        <taxon>Eukaryota</taxon>
        <taxon>Fungi</taxon>
        <taxon>Dikarya</taxon>
        <taxon>Ascomycota</taxon>
        <taxon>Saccharomycotina</taxon>
        <taxon>Pichiomycetes</taxon>
        <taxon>Debaryomycetaceae</taxon>
        <taxon>Spathaspora</taxon>
    </lineage>
</organism>